<evidence type="ECO:0000313" key="1">
    <source>
        <dbReference type="EMBL" id="KAJ3558744.1"/>
    </source>
</evidence>
<dbReference type="Proteomes" id="UP001148662">
    <property type="component" value="Unassembled WGS sequence"/>
</dbReference>
<keyword evidence="2" id="KW-1185">Reference proteome</keyword>
<reference evidence="1" key="1">
    <citation type="submission" date="2022-07" db="EMBL/GenBank/DDBJ databases">
        <title>Genome Sequence of Phlebia brevispora.</title>
        <authorList>
            <person name="Buettner E."/>
        </authorList>
    </citation>
    <scope>NUCLEOTIDE SEQUENCE</scope>
    <source>
        <strain evidence="1">MPL23</strain>
    </source>
</reference>
<accession>A0ACC1TDH3</accession>
<organism evidence="1 2">
    <name type="scientific">Phlebia brevispora</name>
    <dbReference type="NCBI Taxonomy" id="194682"/>
    <lineage>
        <taxon>Eukaryota</taxon>
        <taxon>Fungi</taxon>
        <taxon>Dikarya</taxon>
        <taxon>Basidiomycota</taxon>
        <taxon>Agaricomycotina</taxon>
        <taxon>Agaricomycetes</taxon>
        <taxon>Polyporales</taxon>
        <taxon>Meruliaceae</taxon>
        <taxon>Phlebia</taxon>
    </lineage>
</organism>
<sequence length="1522" mass="172862">MPPGPRGIPILGNMLQIPQEVAFRKFAEWAKIYGPVYSLNVAGKPIVVVSELKAARELLGVSPFRTLCDTGKIDQRHGSSLTEGRSAIYSDRPRMILAGEMMVGGLSFGFMPCFPYTSWRRHRRAAHEAMKDIDVYSTVQQREAVNLVIHLLDEPEEWRKYCSRTTASNVISMVYGTALAKRNLDTIVKRIGELIHVTARAAVKDVHPVEFFPVLAKLPSWLWFSKWKRDAQAMFHEYSELFESFLHDAKLHMVRSSLRWSVCVLLSESDAVRMCHDDDQEMSLSAYLIKEGDSHGLSTLDSAWLAGILISAGTDTTTSGSYTIERLSILETLRYEPAGCAAPVLGADCSDEVCSRPDDEQSSPEPSHDGAPAVEQNAQPSEEILPRSSLKKRRIQPDDEAQKFFRRFHAILPDLEEPYLRYVTQSLRRPVHTSDFECGPCTRRGCSARTSQVMLLYWDHFETRDVPYCECTLLPVRLVQNDFYSALFERSGDAVTAMAGALHKFYTRRGWRLGASIADPFRRGLGHAIQWYDVLKVTIERRVDDAIDRARHVVTAYQESSGNFAPPLPGEGGVRLDQFESSPENKVIKVDTQRCADILRKRCPACFGGRKFARPLSDGGDIHVALDANFSHRHLRSAGDSPEFYDSSHFISDEFVQEIDKRIQTKRKRPRNKNWTPPVPDSVLDACEHGHEAANEHKVKTATLRYDDTGVMAMICRHDIPLFLVNMDTPGEQQKYAIALLEHLFNLLPSNATVKALYDIGCLLDRSIHLGGRYLPCIRTGMDGHVNLCMLPGFKTGSGETDGEGVERLWSRLRIIIHVTRSSARSRRIWIIDRQVNAIGESALEDLGTNIDRRYGRAARQLEKALEELRACNEGDEELQRQWEHQRKEQTSVRNHAPARLKKDLDAILTLQSEVDKLENVISSTEKLLKITYKTNVALGELARLRDLHLTLAAQVDHLYASLNVDHLPPALKSLPLEFLRDLILARDLKMNLRSRVIAHWLEWDRLDQAASGKDAALGTKLHQETRKKIAKRKPAVITAIKKYNGYCELLKILLPSGFDFPLPRPLPTDLVALRDCPHFMEDVWIAPSATATPPRWLEDENVRRGILARHRHQRAVEEKKRCGEEAENMCRWFGLELTALEVALRTPENILLAPLLQERYSQHGLRRHKWPTHLVSDFRYDYHWMPPIILQEHLLTITDDDGAIDDTADNGRWDCPEDVLLFDLIQDALDDDEELPIPPIEPPESSVVLPWESCAQILPETRTSPYESPPMSPSRTSALNARWTIPAVFRADCFWEIWFFANISLPDTTSTFTRGWSFEERRVCFSPSDLARLADPHAQLNDICIDDCAALLREVFGNVQQACAVFTTFEVSSLRRGAHDTLSRSARRNRYWERDIWLLPLYQEDRKHWTLAVLIRSQRAIYQFDSFADETFWRQDVQDALSLVETLLGHDTSLNVWTAYPLSTTAQQTNGYDCGVWVLATMAAIMRGYEVTGLKEPDMHAFRKLLLCLALCLPGSAMAST</sequence>
<comment type="caution">
    <text evidence="1">The sequence shown here is derived from an EMBL/GenBank/DDBJ whole genome shotgun (WGS) entry which is preliminary data.</text>
</comment>
<protein>
    <submittedName>
        <fullName evidence="1">Uncharacterized protein</fullName>
    </submittedName>
</protein>
<dbReference type="EMBL" id="JANHOG010000068">
    <property type="protein sequence ID" value="KAJ3558744.1"/>
    <property type="molecule type" value="Genomic_DNA"/>
</dbReference>
<name>A0ACC1TDH3_9APHY</name>
<evidence type="ECO:0000313" key="2">
    <source>
        <dbReference type="Proteomes" id="UP001148662"/>
    </source>
</evidence>
<proteinExistence type="predicted"/>
<gene>
    <name evidence="1" type="ORF">NM688_g740</name>
</gene>